<dbReference type="InterPro" id="IPR006020">
    <property type="entry name" value="PTB/PI_dom"/>
</dbReference>
<evidence type="ECO:0000313" key="2">
    <source>
        <dbReference type="EMBL" id="CAG5117169.1"/>
    </source>
</evidence>
<sequence>MLSWKKSSADISEEAPTFQVRYIGTTETFVPVGQGCATQPLQRLWDNAPSEKNLHKVLVKLSSHGIHMDELDKKNNKDVPHRWFSIEDISFCAADKNVNDRLFCWITKDPNSGKLEVHAVLCSSQEKARTMASVLSRQFHLAYKDWMAERQREKRKEATSSMTCLDDKHGRAFQGCFFPTKREAVILLKKNPSYGAEKTEDQTTFESQKN</sequence>
<dbReference type="SMART" id="SM00462">
    <property type="entry name" value="PTB"/>
    <property type="match status" value="1"/>
</dbReference>
<dbReference type="Gene3D" id="2.30.29.30">
    <property type="entry name" value="Pleckstrin-homology domain (PH domain)/Phosphotyrosine-binding domain (PTB)"/>
    <property type="match status" value="1"/>
</dbReference>
<proteinExistence type="predicted"/>
<reference evidence="2" key="1">
    <citation type="submission" date="2021-04" db="EMBL/GenBank/DDBJ databases">
        <authorList>
            <consortium name="Molecular Ecology Group"/>
        </authorList>
    </citation>
    <scope>NUCLEOTIDE SEQUENCE</scope>
</reference>
<dbReference type="Pfam" id="PF14719">
    <property type="entry name" value="PID_2"/>
    <property type="match status" value="1"/>
</dbReference>
<organism evidence="2 3">
    <name type="scientific">Candidula unifasciata</name>
    <dbReference type="NCBI Taxonomy" id="100452"/>
    <lineage>
        <taxon>Eukaryota</taxon>
        <taxon>Metazoa</taxon>
        <taxon>Spiralia</taxon>
        <taxon>Lophotrochozoa</taxon>
        <taxon>Mollusca</taxon>
        <taxon>Gastropoda</taxon>
        <taxon>Heterobranchia</taxon>
        <taxon>Euthyneura</taxon>
        <taxon>Panpulmonata</taxon>
        <taxon>Eupulmonata</taxon>
        <taxon>Stylommatophora</taxon>
        <taxon>Helicina</taxon>
        <taxon>Helicoidea</taxon>
        <taxon>Geomitridae</taxon>
        <taxon>Candidula</taxon>
    </lineage>
</organism>
<evidence type="ECO:0000259" key="1">
    <source>
        <dbReference type="SMART" id="SM00462"/>
    </source>
</evidence>
<evidence type="ECO:0000313" key="3">
    <source>
        <dbReference type="Proteomes" id="UP000678393"/>
    </source>
</evidence>
<dbReference type="InterPro" id="IPR051133">
    <property type="entry name" value="Adapter_Engulfment-Domain"/>
</dbReference>
<dbReference type="PANTHER" id="PTHR11232:SF74">
    <property type="entry name" value="PTB DOMAIN-CONTAINING ADAPTER PROTEIN CED-6-LIKE PROTEIN"/>
    <property type="match status" value="1"/>
</dbReference>
<dbReference type="EMBL" id="CAJHNH020000358">
    <property type="protein sequence ID" value="CAG5117169.1"/>
    <property type="molecule type" value="Genomic_DNA"/>
</dbReference>
<comment type="caution">
    <text evidence="2">The sequence shown here is derived from an EMBL/GenBank/DDBJ whole genome shotgun (WGS) entry which is preliminary data.</text>
</comment>
<dbReference type="OrthoDB" id="5962185at2759"/>
<name>A0A8S3YJJ8_9EUPU</name>
<dbReference type="PANTHER" id="PTHR11232">
    <property type="entry name" value="PHOSPHOTYROSINE INTERACTION DOMAIN-CONTAINING FAMILY MEMBER"/>
    <property type="match status" value="1"/>
</dbReference>
<dbReference type="SUPFAM" id="SSF50729">
    <property type="entry name" value="PH domain-like"/>
    <property type="match status" value="1"/>
</dbReference>
<dbReference type="InterPro" id="IPR011993">
    <property type="entry name" value="PH-like_dom_sf"/>
</dbReference>
<feature type="domain" description="PID" evidence="1">
    <location>
        <begin position="13"/>
        <end position="152"/>
    </location>
</feature>
<dbReference type="AlphaFoldDB" id="A0A8S3YJJ8"/>
<accession>A0A8S3YJJ8</accession>
<gene>
    <name evidence="2" type="ORF">CUNI_LOCUS2727</name>
</gene>
<protein>
    <recommendedName>
        <fullName evidence="1">PID domain-containing protein</fullName>
    </recommendedName>
</protein>
<keyword evidence="3" id="KW-1185">Reference proteome</keyword>
<dbReference type="Proteomes" id="UP000678393">
    <property type="component" value="Unassembled WGS sequence"/>
</dbReference>